<reference evidence="4" key="1">
    <citation type="journal article" date="2019" name="Int. J. Syst. Evol. Microbiol.">
        <title>The Global Catalogue of Microorganisms (GCM) 10K type strain sequencing project: providing services to taxonomists for standard genome sequencing and annotation.</title>
        <authorList>
            <consortium name="The Broad Institute Genomics Platform"/>
            <consortium name="The Broad Institute Genome Sequencing Center for Infectious Disease"/>
            <person name="Wu L."/>
            <person name="Ma J."/>
        </authorList>
    </citation>
    <scope>NUCLEOTIDE SEQUENCE [LARGE SCALE GENOMIC DNA]</scope>
    <source>
        <strain evidence="4">CGMCC 1.7656</strain>
    </source>
</reference>
<evidence type="ECO:0008006" key="5">
    <source>
        <dbReference type="Google" id="ProtNLM"/>
    </source>
</evidence>
<feature type="compositionally biased region" description="Low complexity" evidence="1">
    <location>
        <begin position="216"/>
        <end position="247"/>
    </location>
</feature>
<dbReference type="PROSITE" id="PS51257">
    <property type="entry name" value="PROKAR_LIPOPROTEIN"/>
    <property type="match status" value="1"/>
</dbReference>
<name>A0ABQ2NL02_9FLAO</name>
<protein>
    <recommendedName>
        <fullName evidence="5">Prolyl-tRNA synthetase</fullName>
    </recommendedName>
</protein>
<dbReference type="Proteomes" id="UP000620064">
    <property type="component" value="Unassembled WGS sequence"/>
</dbReference>
<comment type="caution">
    <text evidence="3">The sequence shown here is derived from an EMBL/GenBank/DDBJ whole genome shotgun (WGS) entry which is preliminary data.</text>
</comment>
<accession>A0ABQ2NL02</accession>
<keyword evidence="4" id="KW-1185">Reference proteome</keyword>
<feature type="signal peptide" evidence="2">
    <location>
        <begin position="1"/>
        <end position="20"/>
    </location>
</feature>
<feature type="compositionally biased region" description="Gly residues" evidence="1">
    <location>
        <begin position="297"/>
        <end position="326"/>
    </location>
</feature>
<organism evidence="3 4">
    <name type="scientific">Cloacibacterium rupense</name>
    <dbReference type="NCBI Taxonomy" id="517423"/>
    <lineage>
        <taxon>Bacteria</taxon>
        <taxon>Pseudomonadati</taxon>
        <taxon>Bacteroidota</taxon>
        <taxon>Flavobacteriia</taxon>
        <taxon>Flavobacteriales</taxon>
        <taxon>Weeksellaceae</taxon>
    </lineage>
</organism>
<gene>
    <name evidence="3" type="ORF">GCM10010992_19550</name>
</gene>
<proteinExistence type="predicted"/>
<evidence type="ECO:0000256" key="2">
    <source>
        <dbReference type="SAM" id="SignalP"/>
    </source>
</evidence>
<sequence>MKNSTYKNLLKIFKSKGVLAASGGLLLISCGAQMGGYTETDGVYYDPNKDVIPVSVTIQDDNVVGEDYSYTDNSTSIIEQNQQNLQAQKNKYQDWNNTSQSDWGQFAGTETNYNSWGWNGGMWGWGNPWGMGFGWNSWNWGLGWNSWYPGWSMGWNVGFGWGWNAGWNWGYPWYGYNPYWDPFWGGYYPGWGAGYPGYWGRPANFKRSGADSIVRNNNSFNNNGNRNGFTRPAPSNNSNNQNSINNSGFRKTGFGTPNSNRPSNNQTQPNRSFRRTENNTPSQQPSYSPPRNDGFRNSGGFGGGSSSGGGMRSSGGGGGFRSGGFR</sequence>
<dbReference type="RefSeq" id="WP_188617933.1">
    <property type="nucleotide sequence ID" value="NZ_BMLV01000004.1"/>
</dbReference>
<feature type="compositionally biased region" description="Polar residues" evidence="1">
    <location>
        <begin position="255"/>
        <end position="271"/>
    </location>
</feature>
<evidence type="ECO:0000313" key="3">
    <source>
        <dbReference type="EMBL" id="GGP05019.1"/>
    </source>
</evidence>
<feature type="region of interest" description="Disordered" evidence="1">
    <location>
        <begin position="216"/>
        <end position="326"/>
    </location>
</feature>
<keyword evidence="2" id="KW-0732">Signal</keyword>
<feature type="chain" id="PRO_5045473277" description="Prolyl-tRNA synthetase" evidence="2">
    <location>
        <begin position="21"/>
        <end position="326"/>
    </location>
</feature>
<dbReference type="EMBL" id="BMLV01000004">
    <property type="protein sequence ID" value="GGP05019.1"/>
    <property type="molecule type" value="Genomic_DNA"/>
</dbReference>
<evidence type="ECO:0000313" key="4">
    <source>
        <dbReference type="Proteomes" id="UP000620064"/>
    </source>
</evidence>
<evidence type="ECO:0000256" key="1">
    <source>
        <dbReference type="SAM" id="MobiDB-lite"/>
    </source>
</evidence>